<evidence type="ECO:0000256" key="1">
    <source>
        <dbReference type="SAM" id="MobiDB-lite"/>
    </source>
</evidence>
<proteinExistence type="predicted"/>
<feature type="region of interest" description="Disordered" evidence="1">
    <location>
        <begin position="1"/>
        <end position="22"/>
    </location>
</feature>
<protein>
    <submittedName>
        <fullName evidence="2">Uncharacterized protein</fullName>
    </submittedName>
</protein>
<accession>A0A8T3BZD9</accession>
<comment type="caution">
    <text evidence="2">The sequence shown here is derived from an EMBL/GenBank/DDBJ whole genome shotgun (WGS) entry which is preliminary data.</text>
</comment>
<organism evidence="2 3">
    <name type="scientific">Dendrobium nobile</name>
    <name type="common">Orchid</name>
    <dbReference type="NCBI Taxonomy" id="94219"/>
    <lineage>
        <taxon>Eukaryota</taxon>
        <taxon>Viridiplantae</taxon>
        <taxon>Streptophyta</taxon>
        <taxon>Embryophyta</taxon>
        <taxon>Tracheophyta</taxon>
        <taxon>Spermatophyta</taxon>
        <taxon>Magnoliopsida</taxon>
        <taxon>Liliopsida</taxon>
        <taxon>Asparagales</taxon>
        <taxon>Orchidaceae</taxon>
        <taxon>Epidendroideae</taxon>
        <taxon>Malaxideae</taxon>
        <taxon>Dendrobiinae</taxon>
        <taxon>Dendrobium</taxon>
    </lineage>
</organism>
<name>A0A8T3BZD9_DENNO</name>
<evidence type="ECO:0000313" key="3">
    <source>
        <dbReference type="Proteomes" id="UP000829196"/>
    </source>
</evidence>
<gene>
    <name evidence="2" type="ORF">KFK09_004058</name>
</gene>
<dbReference type="AlphaFoldDB" id="A0A8T3BZD9"/>
<reference evidence="2" key="1">
    <citation type="journal article" date="2022" name="Front. Genet.">
        <title>Chromosome-Scale Assembly of the Dendrobium nobile Genome Provides Insights Into the Molecular Mechanism of the Biosynthesis of the Medicinal Active Ingredient of Dendrobium.</title>
        <authorList>
            <person name="Xu Q."/>
            <person name="Niu S.-C."/>
            <person name="Li K.-L."/>
            <person name="Zheng P.-J."/>
            <person name="Zhang X.-J."/>
            <person name="Jia Y."/>
            <person name="Liu Y."/>
            <person name="Niu Y.-X."/>
            <person name="Yu L.-H."/>
            <person name="Chen D.-F."/>
            <person name="Zhang G.-Q."/>
        </authorList>
    </citation>
    <scope>NUCLEOTIDE SEQUENCE</scope>
    <source>
        <tissue evidence="2">Leaf</tissue>
    </source>
</reference>
<dbReference type="Proteomes" id="UP000829196">
    <property type="component" value="Unassembled WGS sequence"/>
</dbReference>
<dbReference type="PANTHER" id="PTHR33264">
    <property type="entry name" value="EXPRESSED PROTEIN"/>
    <property type="match status" value="1"/>
</dbReference>
<dbReference type="PANTHER" id="PTHR33264:SF6">
    <property type="entry name" value="OS01G0638800 PROTEIN"/>
    <property type="match status" value="1"/>
</dbReference>
<feature type="compositionally biased region" description="Basic and acidic residues" evidence="1">
    <location>
        <begin position="1"/>
        <end position="11"/>
    </location>
</feature>
<sequence length="144" mass="15994">MRHRREGEARRRQQLSGSHKEEEAIKYSETTCSCNSCAAAAVADIIAVSCCPCAVLNFLALAFFKLPCAAGRRCMRIVKRSRGALEEVGDAVKREGLENKNVELRVESIMGMEIGDMMEERAWKEMYQVGQWGFGRVSVSGSEA</sequence>
<dbReference type="EMBL" id="JAGYWB010000004">
    <property type="protein sequence ID" value="KAI0524676.1"/>
    <property type="molecule type" value="Genomic_DNA"/>
</dbReference>
<evidence type="ECO:0000313" key="2">
    <source>
        <dbReference type="EMBL" id="KAI0524676.1"/>
    </source>
</evidence>
<keyword evidence="3" id="KW-1185">Reference proteome</keyword>
<dbReference type="OrthoDB" id="770985at2759"/>